<name>A0A1G1WGX0_9BACT</name>
<sequence>MSTIRSSHSEILAKQILDHYFGGFRKLDNIRPDWLEGLEIDRFYPTLGVAIEFQGDQHSRIVPGMHQGPGDFRRQIENDTKKQQLLEGKGIRLYQINILDLDRFRVRNLAKRIAEDAKSYTRSKNNLEGLSKLGRIRWDQEPDERLMKRADGLSKVRKTYYRPRKKSWWRRLLRI</sequence>
<organism evidence="1 2">
    <name type="scientific">Candidatus Woykebacteria bacterium RBG_16_43_9</name>
    <dbReference type="NCBI Taxonomy" id="1802596"/>
    <lineage>
        <taxon>Bacteria</taxon>
        <taxon>Candidatus Woykeibacteriota</taxon>
    </lineage>
</organism>
<gene>
    <name evidence="1" type="ORF">A2Z11_01575</name>
</gene>
<dbReference type="STRING" id="1802596.A2Z11_01575"/>
<evidence type="ECO:0000313" key="1">
    <source>
        <dbReference type="EMBL" id="OGY26851.1"/>
    </source>
</evidence>
<proteinExistence type="predicted"/>
<protein>
    <recommendedName>
        <fullName evidence="3">DUF559 domain-containing protein</fullName>
    </recommendedName>
</protein>
<evidence type="ECO:0008006" key="3">
    <source>
        <dbReference type="Google" id="ProtNLM"/>
    </source>
</evidence>
<accession>A0A1G1WGX0</accession>
<reference evidence="1 2" key="1">
    <citation type="journal article" date="2016" name="Nat. Commun.">
        <title>Thousands of microbial genomes shed light on interconnected biogeochemical processes in an aquifer system.</title>
        <authorList>
            <person name="Anantharaman K."/>
            <person name="Brown C.T."/>
            <person name="Hug L.A."/>
            <person name="Sharon I."/>
            <person name="Castelle C.J."/>
            <person name="Probst A.J."/>
            <person name="Thomas B.C."/>
            <person name="Singh A."/>
            <person name="Wilkins M.J."/>
            <person name="Karaoz U."/>
            <person name="Brodie E.L."/>
            <person name="Williams K.H."/>
            <person name="Hubbard S.S."/>
            <person name="Banfield J.F."/>
        </authorList>
    </citation>
    <scope>NUCLEOTIDE SEQUENCE [LARGE SCALE GENOMIC DNA]</scope>
</reference>
<dbReference type="AlphaFoldDB" id="A0A1G1WGX0"/>
<dbReference type="EMBL" id="MHCS01000009">
    <property type="protein sequence ID" value="OGY26851.1"/>
    <property type="molecule type" value="Genomic_DNA"/>
</dbReference>
<dbReference type="Gene3D" id="3.40.960.10">
    <property type="entry name" value="VSR Endonuclease"/>
    <property type="match status" value="1"/>
</dbReference>
<evidence type="ECO:0000313" key="2">
    <source>
        <dbReference type="Proteomes" id="UP000176389"/>
    </source>
</evidence>
<dbReference type="Proteomes" id="UP000176389">
    <property type="component" value="Unassembled WGS sequence"/>
</dbReference>
<comment type="caution">
    <text evidence="1">The sequence shown here is derived from an EMBL/GenBank/DDBJ whole genome shotgun (WGS) entry which is preliminary data.</text>
</comment>